<proteinExistence type="predicted"/>
<gene>
    <name evidence="3" type="ORF">KV110_26975</name>
</gene>
<keyword evidence="4" id="KW-1185">Reference proteome</keyword>
<keyword evidence="1" id="KW-0732">Signal</keyword>
<sequence>MKYSPGRGTIAMFASAAVAFVIAGTGQADAEPGPDGSYHGSRAISVDSTGAITAVAFNYPNWAESDVDAIATCRRKGGSNCEIIVRFVDGCGAIAERDGRYLGAVGATRSEAERAAIAAFGPPPPSFGSSAPSAARIVDYTFCTTSPE</sequence>
<dbReference type="EMBL" id="CP078145">
    <property type="protein sequence ID" value="QXN89173.1"/>
    <property type="molecule type" value="Genomic_DNA"/>
</dbReference>
<evidence type="ECO:0000313" key="4">
    <source>
        <dbReference type="Proteomes" id="UP000694257"/>
    </source>
</evidence>
<feature type="signal peptide" evidence="1">
    <location>
        <begin position="1"/>
        <end position="30"/>
    </location>
</feature>
<protein>
    <submittedName>
        <fullName evidence="3">DUF4189 domain-containing protein</fullName>
    </submittedName>
</protein>
<dbReference type="Pfam" id="PF13827">
    <property type="entry name" value="DUF4189"/>
    <property type="match status" value="1"/>
</dbReference>
<accession>A0ABX8RHV7</accession>
<dbReference type="RefSeq" id="WP_218470051.1">
    <property type="nucleotide sequence ID" value="NZ_BAABJN010000003.1"/>
</dbReference>
<dbReference type="InterPro" id="IPR025240">
    <property type="entry name" value="DUF4189"/>
</dbReference>
<evidence type="ECO:0000259" key="2">
    <source>
        <dbReference type="Pfam" id="PF13827"/>
    </source>
</evidence>
<evidence type="ECO:0000313" key="3">
    <source>
        <dbReference type="EMBL" id="QXN89173.1"/>
    </source>
</evidence>
<evidence type="ECO:0000256" key="1">
    <source>
        <dbReference type="SAM" id="SignalP"/>
    </source>
</evidence>
<feature type="chain" id="PRO_5045581017" evidence="1">
    <location>
        <begin position="31"/>
        <end position="148"/>
    </location>
</feature>
<feature type="domain" description="DUF4189" evidence="2">
    <location>
        <begin position="43"/>
        <end position="118"/>
    </location>
</feature>
<reference evidence="3 4" key="1">
    <citation type="submission" date="2021-07" db="EMBL/GenBank/DDBJ databases">
        <title>Whole Genome Sequence of Nocardia Iowensis.</title>
        <authorList>
            <person name="Lamm A."/>
            <person name="Collins-Fairclough A.M."/>
            <person name="Bunk B."/>
            <person name="Sproer C."/>
        </authorList>
    </citation>
    <scope>NUCLEOTIDE SEQUENCE [LARGE SCALE GENOMIC DNA]</scope>
    <source>
        <strain evidence="3 4">NRRL 5646</strain>
    </source>
</reference>
<name>A0ABX8RHV7_NOCIO</name>
<organism evidence="3 4">
    <name type="scientific">Nocardia iowensis</name>
    <dbReference type="NCBI Taxonomy" id="204891"/>
    <lineage>
        <taxon>Bacteria</taxon>
        <taxon>Bacillati</taxon>
        <taxon>Actinomycetota</taxon>
        <taxon>Actinomycetes</taxon>
        <taxon>Mycobacteriales</taxon>
        <taxon>Nocardiaceae</taxon>
        <taxon>Nocardia</taxon>
    </lineage>
</organism>
<dbReference type="Proteomes" id="UP000694257">
    <property type="component" value="Chromosome"/>
</dbReference>